<proteinExistence type="predicted"/>
<protein>
    <submittedName>
        <fullName evidence="1">Uncharacterized protein</fullName>
    </submittedName>
</protein>
<comment type="caution">
    <text evidence="1">The sequence shown here is derived from an EMBL/GenBank/DDBJ whole genome shotgun (WGS) entry which is preliminary data.</text>
</comment>
<reference evidence="1 2" key="1">
    <citation type="submission" date="2019-12" db="EMBL/GenBank/DDBJ databases">
        <title>Nitratireductor arenosus sp. nov., Isolated from sea sand, Jeju island, South Korea.</title>
        <authorList>
            <person name="Kim W."/>
        </authorList>
    </citation>
    <scope>NUCLEOTIDE SEQUENCE [LARGE SCALE GENOMIC DNA]</scope>
    <source>
        <strain evidence="1 2">CAU 1489</strain>
    </source>
</reference>
<dbReference type="AlphaFoldDB" id="A0A844QE81"/>
<accession>A0A844QE81</accession>
<dbReference type="EMBL" id="WPHG01000002">
    <property type="protein sequence ID" value="MVA97585.1"/>
    <property type="molecule type" value="Genomic_DNA"/>
</dbReference>
<name>A0A844QE81_9HYPH</name>
<keyword evidence="2" id="KW-1185">Reference proteome</keyword>
<evidence type="ECO:0000313" key="2">
    <source>
        <dbReference type="Proteomes" id="UP000463224"/>
    </source>
</evidence>
<gene>
    <name evidence="1" type="ORF">GN330_10040</name>
</gene>
<organism evidence="1 2">
    <name type="scientific">Nitratireductor arenosus</name>
    <dbReference type="NCBI Taxonomy" id="2682096"/>
    <lineage>
        <taxon>Bacteria</taxon>
        <taxon>Pseudomonadati</taxon>
        <taxon>Pseudomonadota</taxon>
        <taxon>Alphaproteobacteria</taxon>
        <taxon>Hyphomicrobiales</taxon>
        <taxon>Phyllobacteriaceae</taxon>
        <taxon>Nitratireductor</taxon>
    </lineage>
</organism>
<evidence type="ECO:0000313" key="1">
    <source>
        <dbReference type="EMBL" id="MVA97585.1"/>
    </source>
</evidence>
<sequence length="178" mass="20213">MSSNYTGEITKTTTKRLYVCHGYNCSYKTRLTLTERDGETFGKMFSYAETAADERGAISQAVQYFEDRAGGVIGVRDRAKSNLAGSRVRGQMDCIDESTNTRSLLLYLQERGLLKHHTVEWNRSRGLFVDGRYPHSTAMLRERGGTLWAVDSWFEPMGGAPDIMLYSEWRSRGVMGER</sequence>
<dbReference type="Proteomes" id="UP000463224">
    <property type="component" value="Unassembled WGS sequence"/>
</dbReference>